<dbReference type="PIRSF" id="PIRSF005427">
    <property type="entry name" value="RseB"/>
    <property type="match status" value="1"/>
</dbReference>
<comment type="similarity">
    <text evidence="2">Belongs to the RseB family.</text>
</comment>
<reference evidence="8" key="1">
    <citation type="journal article" date="2021" name="PeerJ">
        <title>Extensive microbial diversity within the chicken gut microbiome revealed by metagenomics and culture.</title>
        <authorList>
            <person name="Gilroy R."/>
            <person name="Ravi A."/>
            <person name="Getino M."/>
            <person name="Pursley I."/>
            <person name="Horton D.L."/>
            <person name="Alikhan N.F."/>
            <person name="Baker D."/>
            <person name="Gharbi K."/>
            <person name="Hall N."/>
            <person name="Watson M."/>
            <person name="Adriaenssens E.M."/>
            <person name="Foster-Nyarko E."/>
            <person name="Jarju S."/>
            <person name="Secka A."/>
            <person name="Antonio M."/>
            <person name="Oren A."/>
            <person name="Chaudhuri R.R."/>
            <person name="La Ragione R."/>
            <person name="Hildebrand F."/>
            <person name="Pallen M.J."/>
        </authorList>
    </citation>
    <scope>NUCLEOTIDE SEQUENCE</scope>
    <source>
        <strain evidence="8">9264</strain>
    </source>
</reference>
<evidence type="ECO:0000256" key="3">
    <source>
        <dbReference type="ARBA" id="ARBA00022729"/>
    </source>
</evidence>
<dbReference type="AlphaFoldDB" id="A0A9D2U9V3"/>
<keyword evidence="3 5" id="KW-0732">Signal</keyword>
<feature type="domain" description="MucB/RseB C-terminal" evidence="7">
    <location>
        <begin position="237"/>
        <end position="287"/>
    </location>
</feature>
<dbReference type="EMBL" id="DWUQ01000194">
    <property type="protein sequence ID" value="HJD45181.1"/>
    <property type="molecule type" value="Genomic_DNA"/>
</dbReference>
<dbReference type="InterPro" id="IPR005588">
    <property type="entry name" value="MucB_RseB"/>
</dbReference>
<comment type="subcellular location">
    <subcellularLocation>
        <location evidence="1">Periplasm</location>
    </subcellularLocation>
</comment>
<dbReference type="PANTHER" id="PTHR38782:SF1">
    <property type="entry name" value="SIGMA-E FACTOR REGULATORY PROTEIN RSEB"/>
    <property type="match status" value="1"/>
</dbReference>
<dbReference type="GO" id="GO:0032885">
    <property type="term" value="P:regulation of polysaccharide biosynthetic process"/>
    <property type="evidence" value="ECO:0007669"/>
    <property type="project" value="TreeGrafter"/>
</dbReference>
<evidence type="ECO:0000259" key="7">
    <source>
        <dbReference type="Pfam" id="PF17188"/>
    </source>
</evidence>
<name>A0A9D2U9V3_9BURK</name>
<accession>A0A9D2U9V3</accession>
<dbReference type="InterPro" id="IPR033436">
    <property type="entry name" value="MucB/RseB_C"/>
</dbReference>
<organism evidence="8 9">
    <name type="scientific">Candidatus Paenalcaligenes intestinipullorum</name>
    <dbReference type="NCBI Taxonomy" id="2838718"/>
    <lineage>
        <taxon>Bacteria</taxon>
        <taxon>Pseudomonadati</taxon>
        <taxon>Pseudomonadota</taxon>
        <taxon>Betaproteobacteria</taxon>
        <taxon>Burkholderiales</taxon>
        <taxon>Alcaligenaceae</taxon>
        <taxon>Paenalcaligenes</taxon>
    </lineage>
</organism>
<feature type="chain" id="PRO_5039193496" evidence="5">
    <location>
        <begin position="34"/>
        <end position="293"/>
    </location>
</feature>
<feature type="domain" description="MucB/RseB N-terminal" evidence="6">
    <location>
        <begin position="44"/>
        <end position="217"/>
    </location>
</feature>
<evidence type="ECO:0000256" key="4">
    <source>
        <dbReference type="ARBA" id="ARBA00022764"/>
    </source>
</evidence>
<comment type="caution">
    <text evidence="8">The sequence shown here is derived from an EMBL/GenBank/DDBJ whole genome shotgun (WGS) entry which is preliminary data.</text>
</comment>
<dbReference type="PANTHER" id="PTHR38782">
    <property type="match status" value="1"/>
</dbReference>
<protein>
    <submittedName>
        <fullName evidence="8">MucB/RseB C-terminal domain-containing protein</fullName>
    </submittedName>
</protein>
<evidence type="ECO:0000256" key="1">
    <source>
        <dbReference type="ARBA" id="ARBA00004418"/>
    </source>
</evidence>
<dbReference type="GO" id="GO:0045152">
    <property type="term" value="F:antisigma factor binding"/>
    <property type="evidence" value="ECO:0007669"/>
    <property type="project" value="TreeGrafter"/>
</dbReference>
<dbReference type="GO" id="GO:0030288">
    <property type="term" value="C:outer membrane-bounded periplasmic space"/>
    <property type="evidence" value="ECO:0007669"/>
    <property type="project" value="TreeGrafter"/>
</dbReference>
<sequence>MLATNSLLDRFGYARLCLSLACSLGLAFSPAWSAEATDPAADLHFLSAMQHAAKQHDYAGMVTYTQENHTRSMRLVHVLDGKGERERLELLDGPPREYLRTNDQIQCLLPQQKLVIVEQRHTERFPAVLVGEVAPLQEYYDIHATNEQRRVAGRDCALIEVLPKDTLRYGYRFCADTQKQLLLQSETLNTQGDVIHRVAFVNIDFDEQVPIAQLQPQVDYKNWRFVEASLRHIDLAQDGWKIVPPPGFYPLSQISRSMRAGREVSQLVLTDGLAAISVFIEPVSQQGARLKAD</sequence>
<dbReference type="InterPro" id="IPR033434">
    <property type="entry name" value="MucB/RseB_N"/>
</dbReference>
<dbReference type="Pfam" id="PF03888">
    <property type="entry name" value="MucB_RseB"/>
    <property type="match status" value="1"/>
</dbReference>
<dbReference type="Pfam" id="PF17188">
    <property type="entry name" value="MucB_RseB_C"/>
    <property type="match status" value="1"/>
</dbReference>
<dbReference type="Gene3D" id="3.30.200.100">
    <property type="entry name" value="MucB/RseB, C-terminal domain"/>
    <property type="match status" value="1"/>
</dbReference>
<dbReference type="CDD" id="cd16327">
    <property type="entry name" value="RseB"/>
    <property type="match status" value="1"/>
</dbReference>
<proteinExistence type="inferred from homology"/>
<evidence type="ECO:0000259" key="6">
    <source>
        <dbReference type="Pfam" id="PF03888"/>
    </source>
</evidence>
<evidence type="ECO:0000313" key="9">
    <source>
        <dbReference type="Proteomes" id="UP000823889"/>
    </source>
</evidence>
<gene>
    <name evidence="8" type="ORF">H9906_09190</name>
</gene>
<keyword evidence="4" id="KW-0574">Periplasm</keyword>
<dbReference type="Gene3D" id="2.50.20.10">
    <property type="entry name" value="Lipoprotein localisation LolA/LolB/LppX"/>
    <property type="match status" value="1"/>
</dbReference>
<evidence type="ECO:0000256" key="2">
    <source>
        <dbReference type="ARBA" id="ARBA00008150"/>
    </source>
</evidence>
<evidence type="ECO:0000256" key="5">
    <source>
        <dbReference type="SAM" id="SignalP"/>
    </source>
</evidence>
<feature type="signal peptide" evidence="5">
    <location>
        <begin position="1"/>
        <end position="33"/>
    </location>
</feature>
<dbReference type="Proteomes" id="UP000823889">
    <property type="component" value="Unassembled WGS sequence"/>
</dbReference>
<feature type="non-terminal residue" evidence="8">
    <location>
        <position position="293"/>
    </location>
</feature>
<reference evidence="8" key="2">
    <citation type="submission" date="2021-04" db="EMBL/GenBank/DDBJ databases">
        <authorList>
            <person name="Gilroy R."/>
        </authorList>
    </citation>
    <scope>NUCLEOTIDE SEQUENCE</scope>
    <source>
        <strain evidence="8">9264</strain>
    </source>
</reference>
<dbReference type="InterPro" id="IPR038484">
    <property type="entry name" value="MucB/RseB_C_sf"/>
</dbReference>
<evidence type="ECO:0000313" key="8">
    <source>
        <dbReference type="EMBL" id="HJD45181.1"/>
    </source>
</evidence>